<sequence length="1060" mass="110012">MGTGGSGSRRRRWGRACAPLLLLVPLLAVTAATGPGDAEARPLAADAGDGRVVYAGTRHRSLGRVATGTSSTPLFGEGPAHMDTQPAALGDQLVFAGRRDERTPQVYLRSADGSVRRLTSGLDVANPRLTPDGRSVVFDSAQPSGSGGPQRDLYLVRTDGTGLTRLTDSPADEEHPTVSPEGGRLAYSSDSDPAAGRQVYVRPLRGGAATRVTDPAGGTATEPVWNPVDDTANRDVIAYTATTTGTAGPRLRWTDGRGGGPLLAGAQANWRTHGAAWLPDGNGVLFLSPDRTCDCKGDWDHVFRVPAHSADTPELVLSEDREVGPPTWLGPLKGGGVVVERTSAAGPHVVTLQDARMDGSDPRDLNLTILKEDPAADTNTDPAKDPLFQPAPDFDPWTERQNYTPDGRRIVLTRFEDTREGRIERIWTADADGTNEAVLPLAGRGPKDWDTDPAFSPDGKLLAFTRTSPGGVGGDTGPARILIADAATGAIRGEITPPAGQDRLGDAQPTWSSDGTTLAFTRNLVINGRGGNKHVWTVPVDHLDRQRDLSATLCPGACEVIDDSPAFSPDGATIAFNRKNGGGRVDERSGILLASAAGGGACRVLLPTAARDVPGACGRELPEPPAKGPFQPRDAAWTADGKSLVLSARGSRAPNSPEKLKLVDVASGNHTLLVTGLPGRQKEPGVQQSVDLAVRAPEKAPPLTVGDSATVRVDVVNQGPAASPGTRLTVAPPLGVNVTALTAPGATCDAAALTCTLGVVTPGATVPVTVTLTGITPGEQPVDWSVTGTVIDPRPSDNSGRTVVPVREAPVPPKPTPTPPTPTPVPPTPAPPTTPPAPRPEPPAPPAGPGLSITAQPNPGYVGGRVVVTYTVRNGRNALATGLRLRIGLPQGVPAGGPPPGCDTNGECVLPDLAPGARTVLRVVLNPDKALTAQVTGNLTTTGTDADPRDNTAQEQLRILQPRIVAVPPIGKPGFVTSVRGEDFPSGVPVRFTWKPGITAAAAPTFPRRDGTFIGQLLILAKDQTGPRIITASGPGFSPVQTDFLVVNGSVQPPDEVTRR</sequence>
<feature type="region of interest" description="Disordered" evidence="2">
    <location>
        <begin position="373"/>
        <end position="402"/>
    </location>
</feature>
<dbReference type="SUPFAM" id="SSF69304">
    <property type="entry name" value="Tricorn protease N-terminal domain"/>
    <property type="match status" value="1"/>
</dbReference>
<evidence type="ECO:0000256" key="3">
    <source>
        <dbReference type="SAM" id="SignalP"/>
    </source>
</evidence>
<feature type="chain" id="PRO_5047447867" evidence="3">
    <location>
        <begin position="32"/>
        <end position="1060"/>
    </location>
</feature>
<feature type="compositionally biased region" description="Pro residues" evidence="2">
    <location>
        <begin position="810"/>
        <end position="848"/>
    </location>
</feature>
<keyword evidence="6" id="KW-1185">Reference proteome</keyword>
<feature type="domain" description="DUF11" evidence="4">
    <location>
        <begin position="691"/>
        <end position="802"/>
    </location>
</feature>
<accession>A0ABS4L9C5</accession>
<protein>
    <submittedName>
        <fullName evidence="5">Tol biopolymer transport system component</fullName>
    </submittedName>
</protein>
<dbReference type="InterPro" id="IPR011042">
    <property type="entry name" value="6-blade_b-propeller_TolB-like"/>
</dbReference>
<evidence type="ECO:0000313" key="5">
    <source>
        <dbReference type="EMBL" id="MBP2038686.1"/>
    </source>
</evidence>
<comment type="similarity">
    <text evidence="1">Belongs to the TolB family.</text>
</comment>
<comment type="caution">
    <text evidence="5">The sequence shown here is derived from an EMBL/GenBank/DDBJ whole genome shotgun (WGS) entry which is preliminary data.</text>
</comment>
<feature type="signal peptide" evidence="3">
    <location>
        <begin position="1"/>
        <end position="31"/>
    </location>
</feature>
<name>A0ABS4L9C5_STRAV</name>
<keyword evidence="3" id="KW-0732">Signal</keyword>
<reference evidence="5 6" key="1">
    <citation type="submission" date="2021-03" db="EMBL/GenBank/DDBJ databases">
        <title>Genomic Encyclopedia of Type Strains, Phase IV (KMG-IV): sequencing the most valuable type-strain genomes for metagenomic binning, comparative biology and taxonomic classification.</title>
        <authorList>
            <person name="Goeker M."/>
        </authorList>
    </citation>
    <scope>NUCLEOTIDE SEQUENCE [LARGE SCALE GENOMIC DNA]</scope>
    <source>
        <strain evidence="5 6">DSM 40526</strain>
    </source>
</reference>
<evidence type="ECO:0000259" key="4">
    <source>
        <dbReference type="Pfam" id="PF01345"/>
    </source>
</evidence>
<gene>
    <name evidence="5" type="ORF">J2Z77_004499</name>
</gene>
<dbReference type="Proteomes" id="UP001519310">
    <property type="component" value="Unassembled WGS sequence"/>
</dbReference>
<dbReference type="PANTHER" id="PTHR36842">
    <property type="entry name" value="PROTEIN TOLB HOMOLOG"/>
    <property type="match status" value="1"/>
</dbReference>
<evidence type="ECO:0000256" key="1">
    <source>
        <dbReference type="ARBA" id="ARBA00009820"/>
    </source>
</evidence>
<dbReference type="Pfam" id="PF01345">
    <property type="entry name" value="DUF11"/>
    <property type="match status" value="1"/>
</dbReference>
<dbReference type="Gene3D" id="2.120.10.30">
    <property type="entry name" value="TolB, C-terminal domain"/>
    <property type="match status" value="3"/>
</dbReference>
<dbReference type="InterPro" id="IPR011659">
    <property type="entry name" value="WD40"/>
</dbReference>
<organism evidence="5 6">
    <name type="scientific">Streptomyces avidinii</name>
    <dbReference type="NCBI Taxonomy" id="1895"/>
    <lineage>
        <taxon>Bacteria</taxon>
        <taxon>Bacillati</taxon>
        <taxon>Actinomycetota</taxon>
        <taxon>Actinomycetes</taxon>
        <taxon>Kitasatosporales</taxon>
        <taxon>Streptomycetaceae</taxon>
        <taxon>Streptomyces</taxon>
    </lineage>
</organism>
<dbReference type="EMBL" id="JAGGLQ010000009">
    <property type="protein sequence ID" value="MBP2038686.1"/>
    <property type="molecule type" value="Genomic_DNA"/>
</dbReference>
<dbReference type="SUPFAM" id="SSF82171">
    <property type="entry name" value="DPP6 N-terminal domain-like"/>
    <property type="match status" value="1"/>
</dbReference>
<dbReference type="PANTHER" id="PTHR36842:SF1">
    <property type="entry name" value="PROTEIN TOLB"/>
    <property type="match status" value="1"/>
</dbReference>
<dbReference type="RefSeq" id="WP_189970851.1">
    <property type="nucleotide sequence ID" value="NZ_BMVL01000007.1"/>
</dbReference>
<evidence type="ECO:0000256" key="2">
    <source>
        <dbReference type="SAM" id="MobiDB-lite"/>
    </source>
</evidence>
<proteinExistence type="inferred from homology"/>
<feature type="region of interest" description="Disordered" evidence="2">
    <location>
        <begin position="777"/>
        <end position="859"/>
    </location>
</feature>
<feature type="region of interest" description="Disordered" evidence="2">
    <location>
        <begin position="162"/>
        <end position="194"/>
    </location>
</feature>
<evidence type="ECO:0000313" key="6">
    <source>
        <dbReference type="Proteomes" id="UP001519310"/>
    </source>
</evidence>
<dbReference type="Pfam" id="PF07676">
    <property type="entry name" value="PD40"/>
    <property type="match status" value="5"/>
</dbReference>
<dbReference type="InterPro" id="IPR001434">
    <property type="entry name" value="OmcB-like_DUF11"/>
</dbReference>